<sequence>MRLLPKQHKIIKKYFLKIFKTGEIYLFGSRVDETQKGGDIDLYMVVPNLKNAMEKKIEFLVAVKREIGEQKIDVVFNRGKNRLIDRVAMKEGILL</sequence>
<dbReference type="Pfam" id="PF01909">
    <property type="entry name" value="NTP_transf_2"/>
    <property type="match status" value="1"/>
</dbReference>
<name>A0A1W1CET2_9ZZZZ</name>
<dbReference type="Gene3D" id="3.30.460.10">
    <property type="entry name" value="Beta Polymerase, domain 2"/>
    <property type="match status" value="1"/>
</dbReference>
<reference evidence="2" key="1">
    <citation type="submission" date="2016-10" db="EMBL/GenBank/DDBJ databases">
        <authorList>
            <person name="de Groot N.N."/>
        </authorList>
    </citation>
    <scope>NUCLEOTIDE SEQUENCE</scope>
</reference>
<dbReference type="InterPro" id="IPR043519">
    <property type="entry name" value="NT_sf"/>
</dbReference>
<dbReference type="EMBL" id="FPHM01000084">
    <property type="protein sequence ID" value="SFV64203.1"/>
    <property type="molecule type" value="Genomic_DNA"/>
</dbReference>
<evidence type="ECO:0000313" key="2">
    <source>
        <dbReference type="EMBL" id="SFV64203.1"/>
    </source>
</evidence>
<dbReference type="SUPFAM" id="SSF81301">
    <property type="entry name" value="Nucleotidyltransferase"/>
    <property type="match status" value="1"/>
</dbReference>
<evidence type="ECO:0000259" key="1">
    <source>
        <dbReference type="Pfam" id="PF01909"/>
    </source>
</evidence>
<organism evidence="2">
    <name type="scientific">hydrothermal vent metagenome</name>
    <dbReference type="NCBI Taxonomy" id="652676"/>
    <lineage>
        <taxon>unclassified sequences</taxon>
        <taxon>metagenomes</taxon>
        <taxon>ecological metagenomes</taxon>
    </lineage>
</organism>
<accession>A0A1W1CET2</accession>
<gene>
    <name evidence="2" type="ORF">MNB_SV-13-2092</name>
</gene>
<feature type="domain" description="Polymerase nucleotidyl transferase" evidence="1">
    <location>
        <begin position="9"/>
        <end position="94"/>
    </location>
</feature>
<proteinExistence type="predicted"/>
<dbReference type="InterPro" id="IPR002934">
    <property type="entry name" value="Polymerase_NTP_transf_dom"/>
</dbReference>
<protein>
    <recommendedName>
        <fullName evidence="1">Polymerase nucleotidyl transferase domain-containing protein</fullName>
    </recommendedName>
</protein>
<dbReference type="AlphaFoldDB" id="A0A1W1CET2"/>